<dbReference type="PROSITE" id="PS51257">
    <property type="entry name" value="PROKAR_LIPOPROTEIN"/>
    <property type="match status" value="1"/>
</dbReference>
<dbReference type="Proteomes" id="UP000242687">
    <property type="component" value="Unassembled WGS sequence"/>
</dbReference>
<evidence type="ECO:0000313" key="1">
    <source>
        <dbReference type="EMBL" id="PJJ79749.1"/>
    </source>
</evidence>
<accession>A0A2H9VN41</accession>
<sequence>MIKRFFPILLITIFSCKFKEPFNKVLWDTKEDIEWPYRDSMLEDLTKNHQLVGLKYKNAIDLLGDSNYHESDISLSYDIITDYGSDIDPVYIKTLELKFDKDSVLSSFQVKEWRND</sequence>
<dbReference type="EMBL" id="PGFJ01000002">
    <property type="protein sequence ID" value="PJJ79749.1"/>
    <property type="molecule type" value="Genomic_DNA"/>
</dbReference>
<reference evidence="1 2" key="1">
    <citation type="submission" date="2017-11" db="EMBL/GenBank/DDBJ databases">
        <title>Genomic Encyclopedia of Archaeal and Bacterial Type Strains, Phase II (KMG-II): From Individual Species to Whole Genera.</title>
        <authorList>
            <person name="Goeker M."/>
        </authorList>
    </citation>
    <scope>NUCLEOTIDE SEQUENCE [LARGE SCALE GENOMIC DNA]</scope>
    <source>
        <strain evidence="1 2">DSM 28175</strain>
    </source>
</reference>
<proteinExistence type="predicted"/>
<organism evidence="1 2">
    <name type="scientific">Mucilaginibacter auburnensis</name>
    <dbReference type="NCBI Taxonomy" id="1457233"/>
    <lineage>
        <taxon>Bacteria</taxon>
        <taxon>Pseudomonadati</taxon>
        <taxon>Bacteroidota</taxon>
        <taxon>Sphingobacteriia</taxon>
        <taxon>Sphingobacteriales</taxon>
        <taxon>Sphingobacteriaceae</taxon>
        <taxon>Mucilaginibacter</taxon>
    </lineage>
</organism>
<keyword evidence="2" id="KW-1185">Reference proteome</keyword>
<protein>
    <submittedName>
        <fullName evidence="1">Uncharacterized protein</fullName>
    </submittedName>
</protein>
<comment type="caution">
    <text evidence="1">The sequence shown here is derived from an EMBL/GenBank/DDBJ whole genome shotgun (WGS) entry which is preliminary data.</text>
</comment>
<name>A0A2H9VN41_9SPHI</name>
<dbReference type="AlphaFoldDB" id="A0A2H9VN41"/>
<evidence type="ECO:0000313" key="2">
    <source>
        <dbReference type="Proteomes" id="UP000242687"/>
    </source>
</evidence>
<gene>
    <name evidence="1" type="ORF">CLV57_2886</name>
</gene>